<organism evidence="3">
    <name type="scientific">Brachypodium distachyon</name>
    <name type="common">Purple false brome</name>
    <name type="synonym">Trachynia distachya</name>
    <dbReference type="NCBI Taxonomy" id="15368"/>
    <lineage>
        <taxon>Eukaryota</taxon>
        <taxon>Viridiplantae</taxon>
        <taxon>Streptophyta</taxon>
        <taxon>Embryophyta</taxon>
        <taxon>Tracheophyta</taxon>
        <taxon>Spermatophyta</taxon>
        <taxon>Magnoliopsida</taxon>
        <taxon>Liliopsida</taxon>
        <taxon>Poales</taxon>
        <taxon>Poaceae</taxon>
        <taxon>BOP clade</taxon>
        <taxon>Pooideae</taxon>
        <taxon>Stipodae</taxon>
        <taxon>Brachypodieae</taxon>
        <taxon>Brachypodium</taxon>
    </lineage>
</organism>
<dbReference type="RefSeq" id="XP_024314427.1">
    <property type="nucleotide sequence ID" value="XM_024458659.1"/>
</dbReference>
<proteinExistence type="predicted"/>
<evidence type="ECO:0000259" key="2">
    <source>
        <dbReference type="Pfam" id="PF23635"/>
    </source>
</evidence>
<dbReference type="EMBL" id="CM000881">
    <property type="protein sequence ID" value="KQK06596.1"/>
    <property type="molecule type" value="Genomic_DNA"/>
</dbReference>
<name>A0A0Q3J1Q1_BRADI</name>
<dbReference type="GeneID" id="112270673"/>
<dbReference type="KEGG" id="bdi:112270673"/>
<dbReference type="Gramene" id="KQK06596">
    <property type="protein sequence ID" value="KQK06596"/>
    <property type="gene ID" value="BRADI_2g27197v3"/>
</dbReference>
<feature type="domain" description="F-box" evidence="1">
    <location>
        <begin position="18"/>
        <end position="58"/>
    </location>
</feature>
<gene>
    <name evidence="4" type="primary">LOC112270673</name>
    <name evidence="3" type="ORF">BRADI_2g27197v3</name>
</gene>
<reference evidence="4" key="3">
    <citation type="submission" date="2018-08" db="UniProtKB">
        <authorList>
            <consortium name="EnsemblPlants"/>
        </authorList>
    </citation>
    <scope>IDENTIFICATION</scope>
    <source>
        <strain evidence="4">cv. Bd21</strain>
    </source>
</reference>
<evidence type="ECO:0000313" key="3">
    <source>
        <dbReference type="EMBL" id="KQK06596.1"/>
    </source>
</evidence>
<dbReference type="PANTHER" id="PTHR33207">
    <property type="entry name" value="F-BOX DOMAIN CONTAINING PROTEIN-RELATED"/>
    <property type="match status" value="1"/>
</dbReference>
<keyword evidence="5" id="KW-1185">Reference proteome</keyword>
<protein>
    <submittedName>
        <fullName evidence="3 4">Uncharacterized protein</fullName>
    </submittedName>
</protein>
<dbReference type="Pfam" id="PF12937">
    <property type="entry name" value="F-box-like"/>
    <property type="match status" value="1"/>
</dbReference>
<evidence type="ECO:0000313" key="5">
    <source>
        <dbReference type="Proteomes" id="UP000008810"/>
    </source>
</evidence>
<dbReference type="InterPro" id="IPR036047">
    <property type="entry name" value="F-box-like_dom_sf"/>
</dbReference>
<dbReference type="EnsemblPlants" id="KQK06596">
    <property type="protein sequence ID" value="KQK06596"/>
    <property type="gene ID" value="BRADI_2g27197v3"/>
</dbReference>
<accession>A0A0Q3J1Q1</accession>
<dbReference type="InterPro" id="IPR056594">
    <property type="entry name" value="AT5G49610-like_b-prop"/>
</dbReference>
<dbReference type="SUPFAM" id="SSF81383">
    <property type="entry name" value="F-box domain"/>
    <property type="match status" value="1"/>
</dbReference>
<dbReference type="OrthoDB" id="592687at2759"/>
<evidence type="ECO:0000313" key="4">
    <source>
        <dbReference type="EnsemblPlants" id="KQK06596"/>
    </source>
</evidence>
<evidence type="ECO:0000259" key="1">
    <source>
        <dbReference type="Pfam" id="PF12937"/>
    </source>
</evidence>
<dbReference type="InterPro" id="IPR001810">
    <property type="entry name" value="F-box_dom"/>
</dbReference>
<reference evidence="3" key="2">
    <citation type="submission" date="2017-06" db="EMBL/GenBank/DDBJ databases">
        <title>WGS assembly of Brachypodium distachyon.</title>
        <authorList>
            <consortium name="The International Brachypodium Initiative"/>
            <person name="Lucas S."/>
            <person name="Harmon-Smith M."/>
            <person name="Lail K."/>
            <person name="Tice H."/>
            <person name="Grimwood J."/>
            <person name="Bruce D."/>
            <person name="Barry K."/>
            <person name="Shu S."/>
            <person name="Lindquist E."/>
            <person name="Wang M."/>
            <person name="Pitluck S."/>
            <person name="Vogel J.P."/>
            <person name="Garvin D.F."/>
            <person name="Mockler T.C."/>
            <person name="Schmutz J."/>
            <person name="Rokhsar D."/>
            <person name="Bevan M.W."/>
        </authorList>
    </citation>
    <scope>NUCLEOTIDE SEQUENCE</scope>
    <source>
        <strain evidence="3">Bd21</strain>
    </source>
</reference>
<dbReference type="ExpressionAtlas" id="A0A0Q3J1Q1">
    <property type="expression patterns" value="baseline and differential"/>
</dbReference>
<feature type="domain" description="F-box protein AT5G49610-like beta-propeller" evidence="2">
    <location>
        <begin position="117"/>
        <end position="161"/>
    </location>
</feature>
<dbReference type="AlphaFoldDB" id="A0A0Q3J1Q1"/>
<dbReference type="Proteomes" id="UP000008810">
    <property type="component" value="Chromosome 2"/>
</dbReference>
<dbReference type="Pfam" id="PF23635">
    <property type="entry name" value="Beta-prop_AT5G49610-like"/>
    <property type="match status" value="1"/>
</dbReference>
<sequence length="175" mass="19914">MDFPSSPAAVVAKVLDDDDLLREILLRVGFPTTLVRAALVCTRWYHHAADRAFLRRFRQRHPPRLLGLYVGDVFIPHTLEFLPRFVPLLTKTQELELATVLCRMATFSLDTIHGMSIKECRNGSIFISGFRNHKYAYEVHSPLFPERGVAVLPPPPPHAVTDDAHNLLLLPSQRR</sequence>
<reference evidence="3 4" key="1">
    <citation type="journal article" date="2010" name="Nature">
        <title>Genome sequencing and analysis of the model grass Brachypodium distachyon.</title>
        <authorList>
            <consortium name="International Brachypodium Initiative"/>
        </authorList>
    </citation>
    <scope>NUCLEOTIDE SEQUENCE [LARGE SCALE GENOMIC DNA]</scope>
    <source>
        <strain evidence="3 4">Bd21</strain>
    </source>
</reference>